<dbReference type="InterPro" id="IPR000524">
    <property type="entry name" value="Tscrpt_reg_HTH_GntR"/>
</dbReference>
<dbReference type="InterPro" id="IPR036390">
    <property type="entry name" value="WH_DNA-bd_sf"/>
</dbReference>
<name>A0ABY4S6X9_AQUTE</name>
<protein>
    <submittedName>
        <fullName evidence="5">GntR family transcriptional regulator</fullName>
    </submittedName>
</protein>
<keyword evidence="2" id="KW-0238">DNA-binding</keyword>
<proteinExistence type="predicted"/>
<gene>
    <name evidence="5" type="ORF">MW290_03240</name>
</gene>
<dbReference type="PANTHER" id="PTHR43537">
    <property type="entry name" value="TRANSCRIPTIONAL REGULATOR, GNTR FAMILY"/>
    <property type="match status" value="1"/>
</dbReference>
<evidence type="ECO:0000259" key="4">
    <source>
        <dbReference type="PROSITE" id="PS50949"/>
    </source>
</evidence>
<dbReference type="Gene3D" id="1.10.10.10">
    <property type="entry name" value="Winged helix-like DNA-binding domain superfamily/Winged helix DNA-binding domain"/>
    <property type="match status" value="1"/>
</dbReference>
<dbReference type="Proteomes" id="UP001056201">
    <property type="component" value="Chromosome 1"/>
</dbReference>
<dbReference type="InterPro" id="IPR036388">
    <property type="entry name" value="WH-like_DNA-bd_sf"/>
</dbReference>
<dbReference type="SMART" id="SM00345">
    <property type="entry name" value="HTH_GNTR"/>
    <property type="match status" value="1"/>
</dbReference>
<organism evidence="5 6">
    <name type="scientific">Aquincola tertiaricarbonis</name>
    <dbReference type="NCBI Taxonomy" id="391953"/>
    <lineage>
        <taxon>Bacteria</taxon>
        <taxon>Pseudomonadati</taxon>
        <taxon>Pseudomonadota</taxon>
        <taxon>Betaproteobacteria</taxon>
        <taxon>Burkholderiales</taxon>
        <taxon>Sphaerotilaceae</taxon>
        <taxon>Aquincola</taxon>
    </lineage>
</organism>
<sequence>MKSTRSPRKAAAKPSVPRDESNVERLYLELRDRAMRYEFKPGARINEKLLGAQLGVARATLREALNRLVAEGLLEFVMNKGFYRKAISVNEVFDLYQVRIALERQAVLLAVQRAPDEEIAAVRAYWVDVMRRSDQLATADLVLADEEFHRRLVALSRNKELTSFIDIVTRRTHVARHVDIEQLSSWNLQAFNAHLEVIDLIAQRKTEEALQVLSEHIDISLKRAIEITKEMVARFFLADGAESLQVVEQAAQRSQEQLAA</sequence>
<evidence type="ECO:0000256" key="1">
    <source>
        <dbReference type="ARBA" id="ARBA00023015"/>
    </source>
</evidence>
<dbReference type="Pfam" id="PF00392">
    <property type="entry name" value="GntR"/>
    <property type="match status" value="1"/>
</dbReference>
<keyword evidence="6" id="KW-1185">Reference proteome</keyword>
<dbReference type="Gene3D" id="1.20.120.530">
    <property type="entry name" value="GntR ligand-binding domain-like"/>
    <property type="match status" value="1"/>
</dbReference>
<reference evidence="5" key="1">
    <citation type="submission" date="2022-05" db="EMBL/GenBank/DDBJ databases">
        <title>An RpoN-dependent PEP-CTERM gene is involved in floc formation of an Aquincola tertiaricarbonis strain.</title>
        <authorList>
            <person name="Qiu D."/>
            <person name="Xia M."/>
        </authorList>
    </citation>
    <scope>NUCLEOTIDE SEQUENCE</scope>
    <source>
        <strain evidence="5">RN12</strain>
    </source>
</reference>
<dbReference type="EMBL" id="CP097635">
    <property type="protein sequence ID" value="URI07647.1"/>
    <property type="molecule type" value="Genomic_DNA"/>
</dbReference>
<keyword evidence="3" id="KW-0804">Transcription</keyword>
<evidence type="ECO:0000256" key="2">
    <source>
        <dbReference type="ARBA" id="ARBA00023125"/>
    </source>
</evidence>
<dbReference type="Pfam" id="PF07729">
    <property type="entry name" value="FCD"/>
    <property type="match status" value="1"/>
</dbReference>
<dbReference type="InterPro" id="IPR011711">
    <property type="entry name" value="GntR_C"/>
</dbReference>
<accession>A0ABY4S6X9</accession>
<dbReference type="SUPFAM" id="SSF48008">
    <property type="entry name" value="GntR ligand-binding domain-like"/>
    <property type="match status" value="1"/>
</dbReference>
<dbReference type="PANTHER" id="PTHR43537:SF45">
    <property type="entry name" value="GNTR FAMILY REGULATORY PROTEIN"/>
    <property type="match status" value="1"/>
</dbReference>
<dbReference type="SMART" id="SM00895">
    <property type="entry name" value="FCD"/>
    <property type="match status" value="1"/>
</dbReference>
<dbReference type="RefSeq" id="WP_250195880.1">
    <property type="nucleotide sequence ID" value="NZ_CP097635.1"/>
</dbReference>
<dbReference type="PRINTS" id="PR00035">
    <property type="entry name" value="HTHGNTR"/>
</dbReference>
<dbReference type="SUPFAM" id="SSF46785">
    <property type="entry name" value="Winged helix' DNA-binding domain"/>
    <property type="match status" value="1"/>
</dbReference>
<evidence type="ECO:0000256" key="3">
    <source>
        <dbReference type="ARBA" id="ARBA00023163"/>
    </source>
</evidence>
<dbReference type="PROSITE" id="PS50949">
    <property type="entry name" value="HTH_GNTR"/>
    <property type="match status" value="1"/>
</dbReference>
<feature type="domain" description="HTH gntR-type" evidence="4">
    <location>
        <begin position="20"/>
        <end position="87"/>
    </location>
</feature>
<evidence type="ECO:0000313" key="5">
    <source>
        <dbReference type="EMBL" id="URI07647.1"/>
    </source>
</evidence>
<dbReference type="InterPro" id="IPR008920">
    <property type="entry name" value="TF_FadR/GntR_C"/>
</dbReference>
<evidence type="ECO:0000313" key="6">
    <source>
        <dbReference type="Proteomes" id="UP001056201"/>
    </source>
</evidence>
<keyword evidence="1" id="KW-0805">Transcription regulation</keyword>